<name>A0A1H9SP31_9BACI</name>
<evidence type="ECO:0000313" key="2">
    <source>
        <dbReference type="EMBL" id="SER86701.1"/>
    </source>
</evidence>
<dbReference type="Proteomes" id="UP000199410">
    <property type="component" value="Unassembled WGS sequence"/>
</dbReference>
<organism evidence="2 3">
    <name type="scientific">Lysinibacillus fusiformis</name>
    <dbReference type="NCBI Taxonomy" id="28031"/>
    <lineage>
        <taxon>Bacteria</taxon>
        <taxon>Bacillati</taxon>
        <taxon>Bacillota</taxon>
        <taxon>Bacilli</taxon>
        <taxon>Bacillales</taxon>
        <taxon>Bacillaceae</taxon>
        <taxon>Lysinibacillus</taxon>
    </lineage>
</organism>
<gene>
    <name evidence="2" type="ORF">SAMN02787113_04782</name>
</gene>
<accession>A0A1H9SP31</accession>
<protein>
    <submittedName>
        <fullName evidence="2">Uncharacterized protein</fullName>
    </submittedName>
</protein>
<evidence type="ECO:0000256" key="1">
    <source>
        <dbReference type="SAM" id="MobiDB-lite"/>
    </source>
</evidence>
<dbReference type="EMBL" id="FOEL01000031">
    <property type="protein sequence ID" value="SER86701.1"/>
    <property type="molecule type" value="Genomic_DNA"/>
</dbReference>
<proteinExistence type="predicted"/>
<comment type="caution">
    <text evidence="2">The sequence shown here is derived from an EMBL/GenBank/DDBJ whole genome shotgun (WGS) entry which is preliminary data.</text>
</comment>
<feature type="region of interest" description="Disordered" evidence="1">
    <location>
        <begin position="112"/>
        <end position="139"/>
    </location>
</feature>
<dbReference type="AlphaFoldDB" id="A0A1H9SP31"/>
<sequence length="484" mass="53841">MSNLKGAILATALFAAVVFPFLLMMSIDAFQQHAFLKMTEEVTELVKEEGGVSEHVTQVTKGLKTKDLTVTFSKPGLVKFGEEIVIGYNYEYQNVRGKKTLDGQDKIVIMKRSTGKNGSNSNETNPPTEIAKSYSAKTPESLQPDKEYTFTVPGLKTLMGVAADMGKVEVVRVDGEKVTVKVSGGKVVKTVQTGGTNTLADEKYVTGEDTADYEKNGYTGTLERYLYSGKLLPADSKPITSTKTSILSGTFPGSIAYASDGYSGILLKSGDPIKTIFSGEYTPSDTKWIEAATAEDYNQNGYIGKLEKYVVSGIYIPSESRYVEEQDQAYYNQNGYTGMLEQYTAGWKEVAVQYFADYLVPSTLSCPGIYPGGSYSLSHYTEDVMGAKTCYYGYTITENIIITKYRGTVTKPGIDTRVYAYRGTVKKPATDTRIYEYIQNYTGTVTRLEMDTRIYKYRGKVIRPASDSRTYEDYYQYELNFQYM</sequence>
<reference evidence="2 3" key="1">
    <citation type="submission" date="2016-10" db="EMBL/GenBank/DDBJ databases">
        <authorList>
            <person name="Varghese N."/>
            <person name="Submissions S."/>
        </authorList>
    </citation>
    <scope>NUCLEOTIDE SEQUENCE [LARGE SCALE GENOMIC DNA]</scope>
    <source>
        <strain evidence="2 3">TC-13</strain>
    </source>
</reference>
<evidence type="ECO:0000313" key="3">
    <source>
        <dbReference type="Proteomes" id="UP000199410"/>
    </source>
</evidence>
<dbReference type="RefSeq" id="WP_089987312.1">
    <property type="nucleotide sequence ID" value="NZ_FMVP01000031.1"/>
</dbReference>
<feature type="compositionally biased region" description="Polar residues" evidence="1">
    <location>
        <begin position="115"/>
        <end position="127"/>
    </location>
</feature>